<feature type="compositionally biased region" description="Acidic residues" evidence="1">
    <location>
        <begin position="120"/>
        <end position="134"/>
    </location>
</feature>
<reference evidence="2 3" key="1">
    <citation type="submission" date="2017-12" db="EMBL/GenBank/DDBJ databases">
        <title>Sequencing, de novo assembly and annotation of complete genome of a new Thraustochytrid species, strain FCC1311.</title>
        <authorList>
            <person name="Sedici K."/>
            <person name="Godart F."/>
            <person name="Aiese Cigliano R."/>
            <person name="Sanseverino W."/>
            <person name="Barakat M."/>
            <person name="Ortet P."/>
            <person name="Marechal E."/>
            <person name="Cagnac O."/>
            <person name="Amato A."/>
        </authorList>
    </citation>
    <scope>NUCLEOTIDE SEQUENCE [LARGE SCALE GENOMIC DNA]</scope>
</reference>
<organism evidence="2 3">
    <name type="scientific">Hondaea fermentalgiana</name>
    <dbReference type="NCBI Taxonomy" id="2315210"/>
    <lineage>
        <taxon>Eukaryota</taxon>
        <taxon>Sar</taxon>
        <taxon>Stramenopiles</taxon>
        <taxon>Bigyra</taxon>
        <taxon>Labyrinthulomycetes</taxon>
        <taxon>Thraustochytrida</taxon>
        <taxon>Thraustochytriidae</taxon>
        <taxon>Hondaea</taxon>
    </lineage>
</organism>
<dbReference type="InParanoid" id="A0A2R5GV71"/>
<gene>
    <name evidence="2" type="ORF">FCC1311_109742</name>
</gene>
<dbReference type="InterPro" id="IPR016024">
    <property type="entry name" value="ARM-type_fold"/>
</dbReference>
<name>A0A2R5GV71_9STRA</name>
<evidence type="ECO:0000313" key="3">
    <source>
        <dbReference type="Proteomes" id="UP000241890"/>
    </source>
</evidence>
<dbReference type="EMBL" id="BEYU01000213">
    <property type="protein sequence ID" value="GBG34752.1"/>
    <property type="molecule type" value="Genomic_DNA"/>
</dbReference>
<keyword evidence="3" id="KW-1185">Reference proteome</keyword>
<feature type="region of interest" description="Disordered" evidence="1">
    <location>
        <begin position="110"/>
        <end position="136"/>
    </location>
</feature>
<dbReference type="AlphaFoldDB" id="A0A2R5GV71"/>
<comment type="caution">
    <text evidence="2">The sequence shown here is derived from an EMBL/GenBank/DDBJ whole genome shotgun (WGS) entry which is preliminary data.</text>
</comment>
<proteinExistence type="predicted"/>
<sequence length="361" mass="39905">MDTAGIDVPNSRAIAKQLLTLAQDPDNQPFIVQEQGCLAGLVQYVQHEDIDVVLIATRALQFLSSHPKNKTAMREFPALVENVKLAKTRSHENPRLDEFARGTLANLGVPVRGYPSGESSDGDEDEENNVDAENVDCTNATSGWRHSVRKKKCDPFASARDNDWLGAGRETSFSRPSRSLETITLAMDGLENYEVRSDVETVVIKVQGVISVTANPSRGFVRIGTRDEIDIVERALVRALSLAGHLAKVVVAPGAARSHVTETKEDGDEYSDDCENYEGYGGFDGDEAEDDDYPEYLEEEDYDDDLSEEGARIARHGFSSLEARLEQQRREEEARKLEKSSRLIGKMSSALSNASSWLMGY</sequence>
<dbReference type="OrthoDB" id="17335at2759"/>
<dbReference type="Proteomes" id="UP000241890">
    <property type="component" value="Unassembled WGS sequence"/>
</dbReference>
<dbReference type="SUPFAM" id="SSF48371">
    <property type="entry name" value="ARM repeat"/>
    <property type="match status" value="1"/>
</dbReference>
<dbReference type="Gene3D" id="1.25.10.10">
    <property type="entry name" value="Leucine-rich Repeat Variant"/>
    <property type="match status" value="1"/>
</dbReference>
<protein>
    <submittedName>
        <fullName evidence="2">Armadillo repeat-containing protein 1</fullName>
    </submittedName>
</protein>
<evidence type="ECO:0000256" key="1">
    <source>
        <dbReference type="SAM" id="MobiDB-lite"/>
    </source>
</evidence>
<dbReference type="PANTHER" id="PTHR28592">
    <property type="entry name" value="ARMADILLO REPEAT-CONTAINING PROTEIN 1"/>
    <property type="match status" value="1"/>
</dbReference>
<accession>A0A2R5GV71</accession>
<dbReference type="PANTHER" id="PTHR28592:SF1">
    <property type="entry name" value="ARMADILLO REPEAT-CONTAINING PROTEIN 1"/>
    <property type="match status" value="1"/>
</dbReference>
<evidence type="ECO:0000313" key="2">
    <source>
        <dbReference type="EMBL" id="GBG34752.1"/>
    </source>
</evidence>
<dbReference type="InterPro" id="IPR011989">
    <property type="entry name" value="ARM-like"/>
</dbReference>